<dbReference type="EMBL" id="LT629770">
    <property type="protein sequence ID" value="SDR72613.1"/>
    <property type="molecule type" value="Genomic_DNA"/>
</dbReference>
<dbReference type="RefSeq" id="WP_060921007.1">
    <property type="nucleotide sequence ID" value="NZ_LT629770.1"/>
</dbReference>
<gene>
    <name evidence="1" type="ORF">SAMN04489809_0019</name>
    <name evidence="2" type="ORF">SAMN04489809_0095</name>
</gene>
<dbReference type="Proteomes" id="UP000182126">
    <property type="component" value="Chromosome I"/>
</dbReference>
<evidence type="ECO:0000313" key="2">
    <source>
        <dbReference type="EMBL" id="SDR72613.1"/>
    </source>
</evidence>
<evidence type="ECO:0008006" key="4">
    <source>
        <dbReference type="Google" id="ProtNLM"/>
    </source>
</evidence>
<dbReference type="GeneID" id="36299953"/>
<dbReference type="AlphaFoldDB" id="A0A1H1LDN3"/>
<sequence>MRFGSEVLRGLLTSSFDHYWEADLYYDGERRQERVPLTDVRPSEDAGAEIQQSMTCAVVWTDDFGRSVLPTAMEDAFAPFGAQLQVFSVVHSGPFVERVPYGWFLITDVPSARDEQMRFRGDWITVGSTVELELKELTASIGEETFDVPTAPASLVSAWDEVGRISGMPIERSVPDAAITRSVMYEDEKIKALYELMDVILSAVPHMTADGALSARPKAWPDPVDRITREVLVDIGSMMSAGKVYNRVVVRANGADQAAVLAVAEITTGPLRVRNPAGVRSPFGARTHYLSSEFVTTRAQAQKWANETLAQVSTLRTQVVPVVELFNPLRERGDVVLIERPTHWLIGRVVTIDRGQATQSLTVEIGGTTTVADPEPLLLPGDSTFPGDGVFPGGDI</sequence>
<name>A0A1H1LDN3_9MICO</name>
<dbReference type="EMBL" id="LT629770">
    <property type="protein sequence ID" value="SDR70762.1"/>
    <property type="molecule type" value="Genomic_DNA"/>
</dbReference>
<protein>
    <recommendedName>
        <fullName evidence="4">Virus ReqiPepy6 Gp37-like protein</fullName>
    </recommendedName>
</protein>
<evidence type="ECO:0000313" key="1">
    <source>
        <dbReference type="EMBL" id="SDR70762.1"/>
    </source>
</evidence>
<accession>A0A1H1LDN3</accession>
<evidence type="ECO:0000313" key="3">
    <source>
        <dbReference type="Proteomes" id="UP000182126"/>
    </source>
</evidence>
<organism evidence="2 3">
    <name type="scientific">Microbacterium paraoxydans</name>
    <dbReference type="NCBI Taxonomy" id="199592"/>
    <lineage>
        <taxon>Bacteria</taxon>
        <taxon>Bacillati</taxon>
        <taxon>Actinomycetota</taxon>
        <taxon>Actinomycetes</taxon>
        <taxon>Micrococcales</taxon>
        <taxon>Microbacteriaceae</taxon>
        <taxon>Microbacterium</taxon>
    </lineage>
</organism>
<reference evidence="2 3" key="1">
    <citation type="submission" date="2016-10" db="EMBL/GenBank/DDBJ databases">
        <authorList>
            <person name="de Groot N.N."/>
        </authorList>
    </citation>
    <scope>NUCLEOTIDE SEQUENCE [LARGE SCALE GENOMIC DNA]</scope>
    <source>
        <strain evidence="2 3">DSM 15019</strain>
    </source>
</reference>
<proteinExistence type="predicted"/>